<dbReference type="AlphaFoldDB" id="A0A413Z614"/>
<reference evidence="1 2" key="1">
    <citation type="submission" date="2018-08" db="EMBL/GenBank/DDBJ databases">
        <title>A genome reference for cultivated species of the human gut microbiota.</title>
        <authorList>
            <person name="Zou Y."/>
            <person name="Xue W."/>
            <person name="Luo G."/>
        </authorList>
    </citation>
    <scope>NUCLEOTIDE SEQUENCE [LARGE SCALE GENOMIC DNA]</scope>
    <source>
        <strain evidence="1 2">AM37-1AC</strain>
    </source>
</reference>
<accession>A0A413Z614</accession>
<gene>
    <name evidence="1" type="ORF">DW856_10900</name>
</gene>
<protein>
    <submittedName>
        <fullName evidence="1">Uncharacterized protein</fullName>
    </submittedName>
</protein>
<comment type="caution">
    <text evidence="1">The sequence shown here is derived from an EMBL/GenBank/DDBJ whole genome shotgun (WGS) entry which is preliminary data.</text>
</comment>
<name>A0A413Z614_9FIRM</name>
<dbReference type="Proteomes" id="UP000283513">
    <property type="component" value="Unassembled WGS sequence"/>
</dbReference>
<dbReference type="EMBL" id="QSHO01000008">
    <property type="protein sequence ID" value="RHC16805.1"/>
    <property type="molecule type" value="Genomic_DNA"/>
</dbReference>
<dbReference type="RefSeq" id="WP_118598107.1">
    <property type="nucleotide sequence ID" value="NZ_QSHO01000008.1"/>
</dbReference>
<proteinExistence type="predicted"/>
<evidence type="ECO:0000313" key="1">
    <source>
        <dbReference type="EMBL" id="RHC16805.1"/>
    </source>
</evidence>
<evidence type="ECO:0000313" key="2">
    <source>
        <dbReference type="Proteomes" id="UP000283513"/>
    </source>
</evidence>
<sequence length="101" mass="11639">MTCYDCAYLGFDRNEVVGMAEMCNHPGKWIPGAGFADSEHECEFFKNKSGISKWDSYSEKEKEQALRYFRENYHKNPIEGLTCEGAEMSFIEYLKNVDANS</sequence>
<organism evidence="1 2">
    <name type="scientific">Roseburia intestinalis</name>
    <dbReference type="NCBI Taxonomy" id="166486"/>
    <lineage>
        <taxon>Bacteria</taxon>
        <taxon>Bacillati</taxon>
        <taxon>Bacillota</taxon>
        <taxon>Clostridia</taxon>
        <taxon>Lachnospirales</taxon>
        <taxon>Lachnospiraceae</taxon>
        <taxon>Roseburia</taxon>
    </lineage>
</organism>